<dbReference type="SMART" id="SM01387">
    <property type="entry name" value="Ribosomal_S15"/>
    <property type="match status" value="1"/>
</dbReference>
<evidence type="ECO:0000256" key="2">
    <source>
        <dbReference type="ARBA" id="ARBA00022980"/>
    </source>
</evidence>
<dbReference type="SMART" id="SM01386">
    <property type="entry name" value="Ribosomal_S13_N"/>
    <property type="match status" value="1"/>
</dbReference>
<name>A0A075GSZ6_9ARCH</name>
<dbReference type="Gene3D" id="1.10.287.10">
    <property type="entry name" value="S15/NS1, RNA-binding"/>
    <property type="match status" value="1"/>
</dbReference>
<comment type="similarity">
    <text evidence="1 4 5">Belongs to the universal ribosomal protein uS15 family.</text>
</comment>
<protein>
    <recommendedName>
        <fullName evidence="4">Small ribosomal subunit protein uS15</fullName>
    </recommendedName>
</protein>
<accession>A0A075GSZ6</accession>
<dbReference type="HAMAP" id="MF_01343_A">
    <property type="entry name" value="Ribosomal_uS15_A"/>
    <property type="match status" value="1"/>
</dbReference>
<dbReference type="InterPro" id="IPR009068">
    <property type="entry name" value="uS15_NS1_RNA-bd_sf"/>
</dbReference>
<dbReference type="GO" id="GO:0070181">
    <property type="term" value="F:small ribosomal subunit rRNA binding"/>
    <property type="evidence" value="ECO:0007669"/>
    <property type="project" value="TreeGrafter"/>
</dbReference>
<proteinExistence type="inferred from homology"/>
<dbReference type="PROSITE" id="PS00362">
    <property type="entry name" value="RIBOSOMAL_S15"/>
    <property type="match status" value="1"/>
</dbReference>
<reference evidence="8" key="1">
    <citation type="journal article" date="2014" name="Genome Biol. Evol.">
        <title>Pangenome evidence for extensive interdomain horizontal transfer affecting lineage core and shell genes in uncultured planktonic thaumarchaeota and euryarchaeota.</title>
        <authorList>
            <person name="Deschamps P."/>
            <person name="Zivanovic Y."/>
            <person name="Moreira D."/>
            <person name="Rodriguez-Valera F."/>
            <person name="Lopez-Garcia P."/>
        </authorList>
    </citation>
    <scope>NUCLEOTIDE SEQUENCE</scope>
</reference>
<dbReference type="CDD" id="cd00353">
    <property type="entry name" value="Ribosomal_S15p_S13e"/>
    <property type="match status" value="1"/>
</dbReference>
<dbReference type="SUPFAM" id="SSF47060">
    <property type="entry name" value="S15/NS1 RNA-binding domain"/>
    <property type="match status" value="1"/>
</dbReference>
<dbReference type="PANTHER" id="PTHR11885:SF6">
    <property type="entry name" value="SMALL RIBOSOMAL SUBUNIT PROTEIN US15"/>
    <property type="match status" value="1"/>
</dbReference>
<dbReference type="NCBIfam" id="NF006331">
    <property type="entry name" value="PRK08561.1"/>
    <property type="match status" value="1"/>
</dbReference>
<evidence type="ECO:0000256" key="6">
    <source>
        <dbReference type="SAM" id="MobiDB-lite"/>
    </source>
</evidence>
<feature type="compositionally biased region" description="Basic residues" evidence="6">
    <location>
        <begin position="1"/>
        <end position="14"/>
    </location>
</feature>
<dbReference type="GO" id="GO:0022627">
    <property type="term" value="C:cytosolic small ribosomal subunit"/>
    <property type="evidence" value="ECO:0007669"/>
    <property type="project" value="TreeGrafter"/>
</dbReference>
<dbReference type="GO" id="GO:0006412">
    <property type="term" value="P:translation"/>
    <property type="evidence" value="ECO:0007669"/>
    <property type="project" value="UniProtKB-UniRule"/>
</dbReference>
<dbReference type="PANTHER" id="PTHR11885">
    <property type="entry name" value="RIBOSOMAL PROTEIN S15P/S13E"/>
    <property type="match status" value="1"/>
</dbReference>
<dbReference type="Pfam" id="PF08069">
    <property type="entry name" value="Ribosomal_S13_N"/>
    <property type="match status" value="1"/>
</dbReference>
<evidence type="ECO:0000259" key="7">
    <source>
        <dbReference type="SMART" id="SM01386"/>
    </source>
</evidence>
<dbReference type="AlphaFoldDB" id="A0A075GSZ6"/>
<dbReference type="InterPro" id="IPR023029">
    <property type="entry name" value="Ribosomal_uS15_arc_euk"/>
</dbReference>
<dbReference type="GO" id="GO:0003735">
    <property type="term" value="F:structural constituent of ribosome"/>
    <property type="evidence" value="ECO:0007669"/>
    <property type="project" value="InterPro"/>
</dbReference>
<organism evidence="8">
    <name type="scientific">uncultured marine thaumarchaeote KM3_177_A10</name>
    <dbReference type="NCBI Taxonomy" id="1456058"/>
    <lineage>
        <taxon>Archaea</taxon>
        <taxon>Nitrososphaerota</taxon>
        <taxon>environmental samples</taxon>
    </lineage>
</organism>
<evidence type="ECO:0000256" key="5">
    <source>
        <dbReference type="RuleBase" id="RU003919"/>
    </source>
</evidence>
<gene>
    <name evidence="8" type="primary">RP-S15</name>
    <name evidence="4" type="synonym">rps15</name>
    <name evidence="8" type="synonym">rpsO</name>
</gene>
<feature type="region of interest" description="Disordered" evidence="6">
    <location>
        <begin position="1"/>
        <end position="25"/>
    </location>
</feature>
<keyword evidence="2 4" id="KW-0689">Ribosomal protein</keyword>
<dbReference type="Pfam" id="PF00312">
    <property type="entry name" value="Ribosomal_S15"/>
    <property type="match status" value="1"/>
</dbReference>
<evidence type="ECO:0000256" key="3">
    <source>
        <dbReference type="ARBA" id="ARBA00023274"/>
    </source>
</evidence>
<dbReference type="EMBL" id="KF900722">
    <property type="protein sequence ID" value="AIF04888.1"/>
    <property type="molecule type" value="Genomic_DNA"/>
</dbReference>
<dbReference type="InterPro" id="IPR000589">
    <property type="entry name" value="Ribosomal_uS15"/>
</dbReference>
<dbReference type="FunFam" id="1.10.287.10:FF:000003">
    <property type="entry name" value="40S ribosomal protein S13"/>
    <property type="match status" value="1"/>
</dbReference>
<evidence type="ECO:0000313" key="8">
    <source>
        <dbReference type="EMBL" id="AIF04888.1"/>
    </source>
</evidence>
<dbReference type="InterPro" id="IPR012606">
    <property type="entry name" value="Ribosomal_uS15_N"/>
</dbReference>
<dbReference type="Gene3D" id="4.10.860.130">
    <property type="match status" value="1"/>
</dbReference>
<evidence type="ECO:0000256" key="1">
    <source>
        <dbReference type="ARBA" id="ARBA00008434"/>
    </source>
</evidence>
<feature type="domain" description="Small ribosomal subunit protein uS15 N-terminal" evidence="7">
    <location>
        <begin position="1"/>
        <end position="60"/>
    </location>
</feature>
<sequence>MGRLHSHNYGKSHSTRPLNPKAPSWIKQDPKEIEELIVKYAKEDLSASQIGVKLRDQHSIPLVKPIIKKSITNVLEENDLKTDLPEDMNNIVKKAIGLQKHLKTNKNDNRNVRSLELIEAKIHRLSVYYKKIGRIPEKWKYKAVVAQLE</sequence>
<keyword evidence="3 4" id="KW-0687">Ribonucleoprotein</keyword>
<evidence type="ECO:0000256" key="4">
    <source>
        <dbReference type="HAMAP-Rule" id="MF_01343"/>
    </source>
</evidence>
<comment type="subunit">
    <text evidence="4">Part of the 30S ribosomal subunit.</text>
</comment>